<reference evidence="2" key="1">
    <citation type="submission" date="2023-03" db="EMBL/GenBank/DDBJ databases">
        <title>Massive genome expansion in bonnet fungi (Mycena s.s.) driven by repeated elements and novel gene families across ecological guilds.</title>
        <authorList>
            <consortium name="Lawrence Berkeley National Laboratory"/>
            <person name="Harder C.B."/>
            <person name="Miyauchi S."/>
            <person name="Viragh M."/>
            <person name="Kuo A."/>
            <person name="Thoen E."/>
            <person name="Andreopoulos B."/>
            <person name="Lu D."/>
            <person name="Skrede I."/>
            <person name="Drula E."/>
            <person name="Henrissat B."/>
            <person name="Morin E."/>
            <person name="Kohler A."/>
            <person name="Barry K."/>
            <person name="LaButti K."/>
            <person name="Morin E."/>
            <person name="Salamov A."/>
            <person name="Lipzen A."/>
            <person name="Mereny Z."/>
            <person name="Hegedus B."/>
            <person name="Baldrian P."/>
            <person name="Stursova M."/>
            <person name="Weitz H."/>
            <person name="Taylor A."/>
            <person name="Grigoriev I.V."/>
            <person name="Nagy L.G."/>
            <person name="Martin F."/>
            <person name="Kauserud H."/>
        </authorList>
    </citation>
    <scope>NUCLEOTIDE SEQUENCE</scope>
    <source>
        <strain evidence="2">CBHHK002</strain>
    </source>
</reference>
<accession>A0AAD6Z5K1</accession>
<evidence type="ECO:0000313" key="2">
    <source>
        <dbReference type="EMBL" id="KAJ7308734.1"/>
    </source>
</evidence>
<feature type="region of interest" description="Disordered" evidence="1">
    <location>
        <begin position="1"/>
        <end position="26"/>
    </location>
</feature>
<dbReference type="EMBL" id="JARIHO010000084">
    <property type="protein sequence ID" value="KAJ7308734.1"/>
    <property type="molecule type" value="Genomic_DNA"/>
</dbReference>
<organism evidence="2 3">
    <name type="scientific">Mycena albidolilacea</name>
    <dbReference type="NCBI Taxonomy" id="1033008"/>
    <lineage>
        <taxon>Eukaryota</taxon>
        <taxon>Fungi</taxon>
        <taxon>Dikarya</taxon>
        <taxon>Basidiomycota</taxon>
        <taxon>Agaricomycotina</taxon>
        <taxon>Agaricomycetes</taxon>
        <taxon>Agaricomycetidae</taxon>
        <taxon>Agaricales</taxon>
        <taxon>Marasmiineae</taxon>
        <taxon>Mycenaceae</taxon>
        <taxon>Mycena</taxon>
    </lineage>
</organism>
<keyword evidence="3" id="KW-1185">Reference proteome</keyword>
<dbReference type="Proteomes" id="UP001218218">
    <property type="component" value="Unassembled WGS sequence"/>
</dbReference>
<sequence>MQLPSTPANMNQPAPAAPLAPVPALQLPPPNPRRELMAVLANVDHLVVRAWKLNCAAEQIQKALPAILDRLNEEEAQDNIWVRMVTKTLAEVAAEQANAPDGTQQWWIIYVGRDPGLYSTLDAAVAQTNKCPNQQWQSRKADKREALDYYRARYEANEVVKWVELLP</sequence>
<feature type="compositionally biased region" description="Pro residues" evidence="1">
    <location>
        <begin position="15"/>
        <end position="26"/>
    </location>
</feature>
<proteinExistence type="predicted"/>
<comment type="caution">
    <text evidence="2">The sequence shown here is derived from an EMBL/GenBank/DDBJ whole genome shotgun (WGS) entry which is preliminary data.</text>
</comment>
<protein>
    <submittedName>
        <fullName evidence="2">Uncharacterized protein</fullName>
    </submittedName>
</protein>
<evidence type="ECO:0000313" key="3">
    <source>
        <dbReference type="Proteomes" id="UP001218218"/>
    </source>
</evidence>
<name>A0AAD6Z5K1_9AGAR</name>
<gene>
    <name evidence="2" type="ORF">DFH08DRAFT_975068</name>
</gene>
<evidence type="ECO:0000256" key="1">
    <source>
        <dbReference type="SAM" id="MobiDB-lite"/>
    </source>
</evidence>
<dbReference type="AlphaFoldDB" id="A0AAD6Z5K1"/>